<dbReference type="Proteomes" id="UP000035199">
    <property type="component" value="Chromosome"/>
</dbReference>
<gene>
    <name evidence="1" type="ORF">CMUST_04450</name>
    <name evidence="2" type="ORF">CMUST_15770</name>
</gene>
<dbReference type="Proteomes" id="UP000035199">
    <property type="component" value="Plasmid phiCmus45274"/>
</dbReference>
<keyword evidence="3" id="KW-1185">Reference proteome</keyword>
<dbReference type="AlphaFoldDB" id="A0A0G3H2C4"/>
<evidence type="ECO:0000313" key="3">
    <source>
        <dbReference type="Proteomes" id="UP000035199"/>
    </source>
</evidence>
<proteinExistence type="predicted"/>
<geneLocation type="plasmid" evidence="2 3">
    <name>phiCmus45274</name>
</geneLocation>
<dbReference type="EMBL" id="CP011542">
    <property type="protein sequence ID" value="AKK05232.1"/>
    <property type="molecule type" value="Genomic_DNA"/>
</dbReference>
<protein>
    <submittedName>
        <fullName evidence="1">Uncharacterized protein</fullName>
    </submittedName>
</protein>
<dbReference type="EMBL" id="CP011544">
    <property type="protein sequence ID" value="AKK07442.1"/>
    <property type="molecule type" value="Genomic_DNA"/>
</dbReference>
<evidence type="ECO:0000313" key="2">
    <source>
        <dbReference type="EMBL" id="AKK07442.1"/>
    </source>
</evidence>
<reference evidence="3" key="2">
    <citation type="submission" date="2015-05" db="EMBL/GenBank/DDBJ databases">
        <title>Complete genome sequence of Corynebacterium mustelae DSM 45274, isolated from various tissues of a male ferret with lethal sepsis.</title>
        <authorList>
            <person name="Ruckert C."/>
            <person name="Albersmeier A."/>
            <person name="Winkler A."/>
            <person name="Tauch A."/>
        </authorList>
    </citation>
    <scope>NUCLEOTIDE SEQUENCE [LARGE SCALE GENOMIC DNA]</scope>
    <source>
        <strain evidence="3">DSM 45274</strain>
        <plasmid evidence="3">Plasmid phiCmus45274</plasmid>
    </source>
</reference>
<evidence type="ECO:0000313" key="1">
    <source>
        <dbReference type="EMBL" id="AKK05232.1"/>
    </source>
</evidence>
<dbReference type="PATRIC" id="fig|571915.4.peg.3383"/>
<reference evidence="1 3" key="1">
    <citation type="journal article" date="2015" name="Genome Announc.">
        <title>Complete Genome Sequence of the Type Strain Corynebacterium mustelae DSM 45274, Isolated from Various Tissues of a Male Ferret with Lethal Sepsis.</title>
        <authorList>
            <person name="Ruckert C."/>
            <person name="Eimer J."/>
            <person name="Winkler A."/>
            <person name="Tauch A."/>
        </authorList>
    </citation>
    <scope>NUCLEOTIDE SEQUENCE [LARGE SCALE GENOMIC DNA]</scope>
    <source>
        <strain evidence="1 3">DSM 45274</strain>
        <plasmid evidence="2">phiCmus45274</plasmid>
        <plasmid evidence="3">Plasmid phiCmus45274</plasmid>
    </source>
</reference>
<dbReference type="STRING" id="571915.CMUST_04450"/>
<sequence>MSVEPIVIVHTEGSDSFSRHVVKEIEQRVLGGFPSGERPILRFTPTQDDFEDWIGYFCTLKDISPASIKAIDRVYRELEANTDWSIELDWAGLEYPENFDAVDDFGNHVRNRERLRT</sequence>
<name>A0A0G3H2C4_9CORY</name>
<organism evidence="1 3">
    <name type="scientific">Corynebacterium mustelae</name>
    <dbReference type="NCBI Taxonomy" id="571915"/>
    <lineage>
        <taxon>Bacteria</taxon>
        <taxon>Bacillati</taxon>
        <taxon>Actinomycetota</taxon>
        <taxon>Actinomycetes</taxon>
        <taxon>Mycobacteriales</taxon>
        <taxon>Corynebacteriaceae</taxon>
        <taxon>Corynebacterium</taxon>
    </lineage>
</organism>
<dbReference type="KEGG" id="cmv:CMUST_15770"/>
<dbReference type="KEGG" id="cmv:CMUST_04450"/>
<keyword evidence="2" id="KW-0614">Plasmid</keyword>
<accession>A0A0G3H2C4</accession>